<evidence type="ECO:0000256" key="1">
    <source>
        <dbReference type="SAM" id="SignalP"/>
    </source>
</evidence>
<dbReference type="OrthoDB" id="2581067at2759"/>
<feature type="chain" id="PRO_5002727208" evidence="1">
    <location>
        <begin position="23"/>
        <end position="193"/>
    </location>
</feature>
<reference evidence="2 3" key="1">
    <citation type="journal article" date="2010" name="Proc. Natl. Acad. Sci. U.S.A.">
        <title>Insights into evolution of multicellular fungi from the assembled chromosomes of the mushroom Coprinopsis cinerea (Coprinus cinereus).</title>
        <authorList>
            <person name="Stajich J.E."/>
            <person name="Wilke S.K."/>
            <person name="Ahren D."/>
            <person name="Au C.H."/>
            <person name="Birren B.W."/>
            <person name="Borodovsky M."/>
            <person name="Burns C."/>
            <person name="Canback B."/>
            <person name="Casselton L.A."/>
            <person name="Cheng C.K."/>
            <person name="Deng J."/>
            <person name="Dietrich F.S."/>
            <person name="Fargo D.C."/>
            <person name="Farman M.L."/>
            <person name="Gathman A.C."/>
            <person name="Goldberg J."/>
            <person name="Guigo R."/>
            <person name="Hoegger P.J."/>
            <person name="Hooker J.B."/>
            <person name="Huggins A."/>
            <person name="James T.Y."/>
            <person name="Kamada T."/>
            <person name="Kilaru S."/>
            <person name="Kodira C."/>
            <person name="Kues U."/>
            <person name="Kupfer D."/>
            <person name="Kwan H.S."/>
            <person name="Lomsadze A."/>
            <person name="Li W."/>
            <person name="Lilly W.W."/>
            <person name="Ma L.J."/>
            <person name="Mackey A.J."/>
            <person name="Manning G."/>
            <person name="Martin F."/>
            <person name="Muraguchi H."/>
            <person name="Natvig D.O."/>
            <person name="Palmerini H."/>
            <person name="Ramesh M.A."/>
            <person name="Rehmeyer C.J."/>
            <person name="Roe B.A."/>
            <person name="Shenoy N."/>
            <person name="Stanke M."/>
            <person name="Ter-Hovhannisyan V."/>
            <person name="Tunlid A."/>
            <person name="Velagapudi R."/>
            <person name="Vision T.J."/>
            <person name="Zeng Q."/>
            <person name="Zolan M.E."/>
            <person name="Pukkila P.J."/>
        </authorList>
    </citation>
    <scope>NUCLEOTIDE SEQUENCE [LARGE SCALE GENOMIC DNA]</scope>
    <source>
        <strain evidence="3">Okayama-7 / 130 / ATCC MYA-4618 / FGSC 9003</strain>
    </source>
</reference>
<evidence type="ECO:0000313" key="3">
    <source>
        <dbReference type="Proteomes" id="UP000001861"/>
    </source>
</evidence>
<keyword evidence="1" id="KW-0732">Signal</keyword>
<sequence length="193" mass="20456">MRCSFLISLSLQFVFFLSSVSAYFVVTNPARDAQWVNGQVNVVTWEKGLMDGINGFDVEMARMSADGLILVARNVLSKPHSLGIYIENIPPGDDYVVICINSTHGVLHGTSQRFTILPSGATPTTTQPPLDKKAVTVTVTQGPNPTAFWATTLPPVPYSGSTSVRMGMGWGEGGVGVLATVAGVVGAAVWTLV</sequence>
<name>A8NHV6_COPC7</name>
<dbReference type="OMA" id="THGVMYA"/>
<dbReference type="AlphaFoldDB" id="A8NHV6"/>
<dbReference type="HOGENOM" id="CLU_115517_0_0_1"/>
<gene>
    <name evidence="2" type="ORF">CC1G_01514</name>
</gene>
<dbReference type="RefSeq" id="XP_001833837.2">
    <property type="nucleotide sequence ID" value="XM_001833785.2"/>
</dbReference>
<dbReference type="eggNOG" id="ENOG502SRRV">
    <property type="taxonomic scope" value="Eukaryota"/>
</dbReference>
<feature type="signal peptide" evidence="1">
    <location>
        <begin position="1"/>
        <end position="22"/>
    </location>
</feature>
<keyword evidence="3" id="KW-1185">Reference proteome</keyword>
<protein>
    <submittedName>
        <fullName evidence="2">Uncharacterized protein</fullName>
    </submittedName>
</protein>
<dbReference type="VEuPathDB" id="FungiDB:CC1G_01514"/>
<evidence type="ECO:0000313" key="2">
    <source>
        <dbReference type="EMBL" id="EAU87867.2"/>
    </source>
</evidence>
<dbReference type="InParanoid" id="A8NHV6"/>
<organism evidence="2 3">
    <name type="scientific">Coprinopsis cinerea (strain Okayama-7 / 130 / ATCC MYA-4618 / FGSC 9003)</name>
    <name type="common">Inky cap fungus</name>
    <name type="synonym">Hormographiella aspergillata</name>
    <dbReference type="NCBI Taxonomy" id="240176"/>
    <lineage>
        <taxon>Eukaryota</taxon>
        <taxon>Fungi</taxon>
        <taxon>Dikarya</taxon>
        <taxon>Basidiomycota</taxon>
        <taxon>Agaricomycotina</taxon>
        <taxon>Agaricomycetes</taxon>
        <taxon>Agaricomycetidae</taxon>
        <taxon>Agaricales</taxon>
        <taxon>Agaricineae</taxon>
        <taxon>Psathyrellaceae</taxon>
        <taxon>Coprinopsis</taxon>
    </lineage>
</organism>
<dbReference type="GeneID" id="6010340"/>
<comment type="caution">
    <text evidence="2">The sequence shown here is derived from an EMBL/GenBank/DDBJ whole genome shotgun (WGS) entry which is preliminary data.</text>
</comment>
<dbReference type="EMBL" id="AACS02000010">
    <property type="protein sequence ID" value="EAU87867.2"/>
    <property type="molecule type" value="Genomic_DNA"/>
</dbReference>
<proteinExistence type="predicted"/>
<dbReference type="Proteomes" id="UP000001861">
    <property type="component" value="Unassembled WGS sequence"/>
</dbReference>
<accession>A8NHV6</accession>
<dbReference type="KEGG" id="cci:CC1G_01514"/>